<organism evidence="1">
    <name type="scientific">Leptospira interrogans serovar Hardjo str. Norma</name>
    <dbReference type="NCBI Taxonomy" id="1279460"/>
    <lineage>
        <taxon>Bacteria</taxon>
        <taxon>Pseudomonadati</taxon>
        <taxon>Spirochaetota</taxon>
        <taxon>Spirochaetia</taxon>
        <taxon>Leptospirales</taxon>
        <taxon>Leptospiraceae</taxon>
        <taxon>Leptospira</taxon>
    </lineage>
</organism>
<dbReference type="AlphaFoldDB" id="A0A0M4MRB1"/>
<evidence type="ECO:0000313" key="2">
    <source>
        <dbReference type="Proteomes" id="UP000056502"/>
    </source>
</evidence>
<dbReference type="PATRIC" id="fig|1279460.3.peg.537"/>
<dbReference type="AntiFam" id="ANF00051">
    <property type="entry name" value="Translation of DNA tandem repeat"/>
</dbReference>
<evidence type="ECO:0000313" key="1">
    <source>
        <dbReference type="EMBL" id="ALE37758.1"/>
    </source>
</evidence>
<protein>
    <submittedName>
        <fullName evidence="1">Uncharacterized protein</fullName>
    </submittedName>
</protein>
<accession>A0A0M4MRB1</accession>
<gene>
    <name evidence="1" type="ORF">G436_0535</name>
</gene>
<proteinExistence type="predicted"/>
<reference evidence="1 2" key="1">
    <citation type="journal article" date="2015" name="Genome Announc.">
        <title>Whole-Genome Sequence of Leptospira interrogans Serovar Hardjo Subtype Hardjoprajitno Strain Norma, Isolated from Cattle in a Leptospirosis Outbreak in Brazil.</title>
        <authorList>
            <person name="Cosate M.R."/>
            <person name="Soares S.C."/>
            <person name="Mendes T.A."/>
            <person name="Raittz R.T."/>
            <person name="Moreira E.C."/>
            <person name="Leite R."/>
            <person name="Fernandes G.R."/>
            <person name="Haddad J.P."/>
            <person name="Ortega J.M."/>
        </authorList>
    </citation>
    <scope>NUCLEOTIDE SEQUENCE [LARGE SCALE GENOMIC DNA]</scope>
    <source>
        <strain evidence="1 2">Norma</strain>
    </source>
</reference>
<dbReference type="EMBL" id="CP012603">
    <property type="protein sequence ID" value="ALE37758.1"/>
    <property type="molecule type" value="Genomic_DNA"/>
</dbReference>
<name>A0A0M4MRB1_LEPIR</name>
<sequence length="86" mass="10679">MWELSQFIIAKRTIQRCIFYFKRLNLWELSQITILRINSKIVGTHTFRKFFLVRQTHVKEFFFEIFKRILPIIIVFVIQRKLLDEM</sequence>
<dbReference type="Proteomes" id="UP000056502">
    <property type="component" value="Chromosome I"/>
</dbReference>